<dbReference type="PANTHER" id="PTHR47123">
    <property type="entry name" value="F-BOX PROTEIN SKIP23"/>
    <property type="match status" value="1"/>
</dbReference>
<proteinExistence type="predicted"/>
<dbReference type="InterPro" id="IPR051304">
    <property type="entry name" value="SCF_F-box_domain"/>
</dbReference>
<evidence type="ECO:0000259" key="1">
    <source>
        <dbReference type="Pfam" id="PF03478"/>
    </source>
</evidence>
<sequence length="384" mass="43058">MAEPETKNKTSSSIMPDWSQLLEELLHLISKLIENCFDVVHARSVCSSWRSSFPFPCSLIHTSCSLPKFDKFPLESDGLCTLKKVPLFLFRLRAPTTDAAEFLIGGIGRDESEDHMQLPSSIQCSVKVKIPGSVPTLMNMLDCQIFPLGHQYRIIGCNPISYRGVATLPLTKERGGGGFVVLLNCSQFLLVLTSAEMRWKQLENVPKYFCWSLVTFRGKFYANFLSKQIVVIDPYSLEVTLLLPSPQKPVNHLVPSGNDKLFLLEVTFPPIVGLDFDQLILRVSRLDEEAGKWVEISDLGDRVLFINELGNFSCSAKELPLDCGVSGNSILITHGGSDKLTLAYKYGVHTENAEDDLNCWRYSRENCVMKLNTSFPVIALRVER</sequence>
<dbReference type="PANTHER" id="PTHR47123:SF24">
    <property type="entry name" value="LOW PROTEIN: F-BOX_KELCH-REPEAT PROTEIN"/>
    <property type="match status" value="1"/>
</dbReference>
<evidence type="ECO:0000313" key="2">
    <source>
        <dbReference type="EMBL" id="KAL1207153.1"/>
    </source>
</evidence>
<dbReference type="SUPFAM" id="SSF50965">
    <property type="entry name" value="Galactose oxidase, central domain"/>
    <property type="match status" value="1"/>
</dbReference>
<accession>A0ABD1AK47</accession>
<comment type="caution">
    <text evidence="2">The sequence shown here is derived from an EMBL/GenBank/DDBJ whole genome shotgun (WGS) entry which is preliminary data.</text>
</comment>
<dbReference type="Proteomes" id="UP001558713">
    <property type="component" value="Unassembled WGS sequence"/>
</dbReference>
<feature type="domain" description="KIB1-4 beta-propeller" evidence="1">
    <location>
        <begin position="113"/>
        <end position="338"/>
    </location>
</feature>
<dbReference type="InterPro" id="IPR011043">
    <property type="entry name" value="Gal_Oxase/kelch_b-propeller"/>
</dbReference>
<dbReference type="EMBL" id="JBANAX010000485">
    <property type="protein sequence ID" value="KAL1207153.1"/>
    <property type="molecule type" value="Genomic_DNA"/>
</dbReference>
<name>A0ABD1AK47_CARAN</name>
<reference evidence="2 3" key="1">
    <citation type="submission" date="2024-04" db="EMBL/GenBank/DDBJ databases">
        <title>Genome assembly C_amara_ONT_v2.</title>
        <authorList>
            <person name="Yant L."/>
            <person name="Moore C."/>
            <person name="Slenker M."/>
        </authorList>
    </citation>
    <scope>NUCLEOTIDE SEQUENCE [LARGE SCALE GENOMIC DNA]</scope>
    <source>
        <tissue evidence="2">Leaf</tissue>
    </source>
</reference>
<organism evidence="2 3">
    <name type="scientific">Cardamine amara subsp. amara</name>
    <dbReference type="NCBI Taxonomy" id="228776"/>
    <lineage>
        <taxon>Eukaryota</taxon>
        <taxon>Viridiplantae</taxon>
        <taxon>Streptophyta</taxon>
        <taxon>Embryophyta</taxon>
        <taxon>Tracheophyta</taxon>
        <taxon>Spermatophyta</taxon>
        <taxon>Magnoliopsida</taxon>
        <taxon>eudicotyledons</taxon>
        <taxon>Gunneridae</taxon>
        <taxon>Pentapetalae</taxon>
        <taxon>rosids</taxon>
        <taxon>malvids</taxon>
        <taxon>Brassicales</taxon>
        <taxon>Brassicaceae</taxon>
        <taxon>Cardamineae</taxon>
        <taxon>Cardamine</taxon>
    </lineage>
</organism>
<dbReference type="Pfam" id="PF03478">
    <property type="entry name" value="Beta-prop_KIB1-4"/>
    <property type="match status" value="1"/>
</dbReference>
<keyword evidence="3" id="KW-1185">Reference proteome</keyword>
<evidence type="ECO:0000313" key="3">
    <source>
        <dbReference type="Proteomes" id="UP001558713"/>
    </source>
</evidence>
<dbReference type="InterPro" id="IPR005174">
    <property type="entry name" value="KIB1-4_b-propeller"/>
</dbReference>
<protein>
    <submittedName>
        <fullName evidence="2">F-box/kelch-repeat protein</fullName>
    </submittedName>
</protein>
<dbReference type="AlphaFoldDB" id="A0ABD1AK47"/>
<gene>
    <name evidence="2" type="ORF">V5N11_032756</name>
</gene>